<dbReference type="Gramene" id="TraesROB_scaffold_050746_01G000300.1">
    <property type="protein sequence ID" value="TraesROB_scaffold_050746_01G000300.1"/>
    <property type="gene ID" value="TraesROB_scaffold_050746_01G000300"/>
</dbReference>
<dbReference type="Gramene" id="TraesJUL5A03G02717420.1">
    <property type="protein sequence ID" value="TraesJUL5A03G02717420.1"/>
    <property type="gene ID" value="TraesJUL5A03G02717420"/>
</dbReference>
<dbReference type="Proteomes" id="UP000019116">
    <property type="component" value="Chromosome 5A"/>
</dbReference>
<dbReference type="Gramene" id="TraesCS5A02G297700.1">
    <property type="protein sequence ID" value="TraesCS5A02G297700.1"/>
    <property type="gene ID" value="TraesCS5A02G297700"/>
</dbReference>
<keyword evidence="2" id="KW-1185">Reference proteome</keyword>
<proteinExistence type="predicted"/>
<dbReference type="Gramene" id="TraesPARA_EIv1.0_1558690.1">
    <property type="protein sequence ID" value="TraesPARA_EIv1.0_1558690.1.CDS"/>
    <property type="gene ID" value="TraesPARA_EIv1.0_1558690"/>
</dbReference>
<dbReference type="EnsemblPlants" id="TraesCS5A02G297700.1">
    <property type="protein sequence ID" value="TraesCS5A02G297700.1"/>
    <property type="gene ID" value="TraesCS5A02G297700"/>
</dbReference>
<dbReference type="Gramene" id="TraesRN5A0100737500.1">
    <property type="protein sequence ID" value="TraesRN5A0100737500.1"/>
    <property type="gene ID" value="TraesRN5A0100737500"/>
</dbReference>
<dbReference type="Gramene" id="TraesCLE_scaffold_229207_01G000100.1">
    <property type="protein sequence ID" value="TraesCLE_scaffold_229207_01G000100.1"/>
    <property type="gene ID" value="TraesCLE_scaffold_229207_01G000100"/>
</dbReference>
<sequence>MPLVVGYSAMPLGGDGGAMPLGGDGGVDHDKMVHDDWCCDDSGKVKVHDDWRIKIRGDNVRFSLDSMYLHV</sequence>
<dbReference type="Gramene" id="TraesCS5A03G0724600.1">
    <property type="protein sequence ID" value="TraesCS5A03G0724600.1.CDS"/>
    <property type="gene ID" value="TraesCS5A03G0724600"/>
</dbReference>
<dbReference type="AlphaFoldDB" id="A0A3B6KIY4"/>
<reference evidence="1" key="2">
    <citation type="submission" date="2018-10" db="UniProtKB">
        <authorList>
            <consortium name="EnsemblPlants"/>
        </authorList>
    </citation>
    <scope>IDENTIFICATION</scope>
</reference>
<dbReference type="Gramene" id="TraesCAD_scaffold_030095_01G000100.1">
    <property type="protein sequence ID" value="TraesCAD_scaffold_030095_01G000100.1"/>
    <property type="gene ID" value="TraesCAD_scaffold_030095_01G000100"/>
</dbReference>
<dbReference type="Gramene" id="TraesJAG5A03G02698580.1">
    <property type="protein sequence ID" value="TraesJAG5A03G02698580.1"/>
    <property type="gene ID" value="TraesJAG5A03G02698580"/>
</dbReference>
<evidence type="ECO:0000313" key="2">
    <source>
        <dbReference type="Proteomes" id="UP000019116"/>
    </source>
</evidence>
<evidence type="ECO:0000313" key="1">
    <source>
        <dbReference type="EnsemblPlants" id="TraesCS5A02G297700.1"/>
    </source>
</evidence>
<reference evidence="1" key="1">
    <citation type="submission" date="2018-08" db="EMBL/GenBank/DDBJ databases">
        <authorList>
            <person name="Rossello M."/>
        </authorList>
    </citation>
    <scope>NUCLEOTIDE SEQUENCE [LARGE SCALE GENOMIC DNA]</scope>
    <source>
        <strain evidence="1">cv. Chinese Spring</strain>
    </source>
</reference>
<dbReference type="OMA" id="MFSLDSM"/>
<dbReference type="Gramene" id="TraesARI5A03G02740050.1">
    <property type="protein sequence ID" value="TraesARI5A03G02740050.1"/>
    <property type="gene ID" value="TraesARI5A03G02740050"/>
</dbReference>
<dbReference type="Gramene" id="TraesNOR5A03G02719950.1">
    <property type="protein sequence ID" value="TraesNOR5A03G02719950.1"/>
    <property type="gene ID" value="TraesNOR5A03G02719950"/>
</dbReference>
<name>A0A3B6KIY4_WHEAT</name>
<organism evidence="1">
    <name type="scientific">Triticum aestivum</name>
    <name type="common">Wheat</name>
    <dbReference type="NCBI Taxonomy" id="4565"/>
    <lineage>
        <taxon>Eukaryota</taxon>
        <taxon>Viridiplantae</taxon>
        <taxon>Streptophyta</taxon>
        <taxon>Embryophyta</taxon>
        <taxon>Tracheophyta</taxon>
        <taxon>Spermatophyta</taxon>
        <taxon>Magnoliopsida</taxon>
        <taxon>Liliopsida</taxon>
        <taxon>Poales</taxon>
        <taxon>Poaceae</taxon>
        <taxon>BOP clade</taxon>
        <taxon>Pooideae</taxon>
        <taxon>Triticodae</taxon>
        <taxon>Triticeae</taxon>
        <taxon>Triticinae</taxon>
        <taxon>Triticum</taxon>
    </lineage>
</organism>
<accession>A0A3B6KIY4</accession>
<dbReference type="Gramene" id="TraesWEE_scaffold_018576_01G000100.1">
    <property type="protein sequence ID" value="TraesWEE_scaffold_018576_01G000100.1"/>
    <property type="gene ID" value="TraesWEE_scaffold_018576_01G000100"/>
</dbReference>
<dbReference type="Gramene" id="TraesMAC5A03G02695290.1">
    <property type="protein sequence ID" value="TraesMAC5A03G02695290.1"/>
    <property type="gene ID" value="TraesMAC5A03G02695290"/>
</dbReference>
<dbReference type="Gramene" id="TraesLDM5A03G02700340.1">
    <property type="protein sequence ID" value="TraesLDM5A03G02700340.1"/>
    <property type="gene ID" value="TraesLDM5A03G02700340"/>
</dbReference>
<protein>
    <submittedName>
        <fullName evidence="1">Uncharacterized protein</fullName>
    </submittedName>
</protein>